<keyword evidence="2" id="KW-1185">Reference proteome</keyword>
<comment type="caution">
    <text evidence="1">The sequence shown here is derived from an EMBL/GenBank/DDBJ whole genome shotgun (WGS) entry which is preliminary data.</text>
</comment>
<reference evidence="1 2" key="1">
    <citation type="submission" date="2024-06" db="EMBL/GenBank/DDBJ databases">
        <authorList>
            <person name="Kaempfer P."/>
            <person name="Viver T."/>
        </authorList>
    </citation>
    <scope>NUCLEOTIDE SEQUENCE [LARGE SCALE GENOMIC DNA]</scope>
    <source>
        <strain evidence="1 2">ST-119</strain>
    </source>
</reference>
<organism evidence="1 2">
    <name type="scientific">Flavobacterium rhizosphaerae</name>
    <dbReference type="NCBI Taxonomy" id="3163298"/>
    <lineage>
        <taxon>Bacteria</taxon>
        <taxon>Pseudomonadati</taxon>
        <taxon>Bacteroidota</taxon>
        <taxon>Flavobacteriia</taxon>
        <taxon>Flavobacteriales</taxon>
        <taxon>Flavobacteriaceae</taxon>
        <taxon>Flavobacterium</taxon>
    </lineage>
</organism>
<dbReference type="Proteomes" id="UP001629156">
    <property type="component" value="Unassembled WGS sequence"/>
</dbReference>
<proteinExistence type="predicted"/>
<evidence type="ECO:0000313" key="1">
    <source>
        <dbReference type="EMBL" id="MFL9843559.1"/>
    </source>
</evidence>
<sequence>MAIMCAALLFTSSMYDDINFYYSKRNSLYIENGFTANYAISNNNYTEGEPQYVPDLSSNYIIDDYGLFKIIKVNSFTKNDTVSAAYFAGVSQNKNLCLYLSDLDNGLTYSGNVKILGDKKLPSMEIQPKYIGNIQNNLESKGTITKSGRNLPMLTNGFEKIFAADYRLQVETSDNSEPVEAGQQFNNSFLSPVKYFTLKNSVLENTSYTGNLILYANDSIVIKKSAILEDVILIAPSIHFEAGFCGSVQAYATQKINVGENAILKYPSVLAVKSDNLGDNMITIQEGAIVKGAVVLFNAMPNVIENTITLNKGSIVYGEVYCQGRLFSRGAVYGAVFTQKFFYSENASRYENHIADTEINIFKRPAYFVPISIFQEKKHDYALVKKVW</sequence>
<evidence type="ECO:0000313" key="2">
    <source>
        <dbReference type="Proteomes" id="UP001629156"/>
    </source>
</evidence>
<evidence type="ECO:0008006" key="3">
    <source>
        <dbReference type="Google" id="ProtNLM"/>
    </source>
</evidence>
<dbReference type="RefSeq" id="WP_408083813.1">
    <property type="nucleotide sequence ID" value="NZ_JBELPZ010000002.1"/>
</dbReference>
<protein>
    <recommendedName>
        <fullName evidence="3">Polymer-forming cytoskeletal protein</fullName>
    </recommendedName>
</protein>
<gene>
    <name evidence="1" type="ORF">ABS766_03915</name>
</gene>
<name>A0ABW8YU15_9FLAO</name>
<accession>A0ABW8YU15</accession>
<dbReference type="EMBL" id="JBELPZ010000002">
    <property type="protein sequence ID" value="MFL9843559.1"/>
    <property type="molecule type" value="Genomic_DNA"/>
</dbReference>